<dbReference type="EMBL" id="RHFK02000019">
    <property type="protein sequence ID" value="TWW59769.1"/>
    <property type="molecule type" value="Genomic_DNA"/>
</dbReference>
<keyword evidence="4" id="KW-1185">Reference proteome</keyword>
<evidence type="ECO:0000313" key="3">
    <source>
        <dbReference type="EMBL" id="TWW59769.1"/>
    </source>
</evidence>
<dbReference type="PROSITE" id="PS50904">
    <property type="entry name" value="PRELI_MSF1"/>
    <property type="match status" value="1"/>
</dbReference>
<dbReference type="Proteomes" id="UP000324091">
    <property type="component" value="Chromosome 6"/>
</dbReference>
<name>A0A5C6MYL0_9TELE</name>
<comment type="caution">
    <text evidence="3">The sequence shown here is derived from an EMBL/GenBank/DDBJ whole genome shotgun (WGS) entry which is preliminary data.</text>
</comment>
<dbReference type="PANTHER" id="PTHR11158">
    <property type="entry name" value="MSF1/PX19 RELATED"/>
    <property type="match status" value="1"/>
</dbReference>
<sequence length="441" mass="48900">MDQEADCSSPTASLQQALIQGDVDQNQIIPEVLAVEQDPPQMMDSWTHHGAGLVSSLVWFSSVNLLKRVSEPGLQFVGCQARLSKLGFLPPPLPLLCLDEILSHCPDPVRALVWFRMLRHHSLAQRHCGGRAQGSAAGPPSRGQAQGSAAGPPSRGRAQGSTVTQLFQPPPYFSLFVLHHEAQRLPAYSHIYPLISQLSAGAEPSRAFIRCSRASGQKAEVSVHPFIQSHSETLKLVPGASQRCFLDITGQHIISRLCCPMLEGQHLYQSGPSNQDPGTFSGTGWSCRGLGVCVSYRSNLSSVKAYERRFPTCHLIPMFVASDVTNEETSEDGSSHRIERRCTLDVDAPRLLKRIAGVDYVYFIQKNTLDRRERTLHIESHNETFSNRVIIHETCCYSVHPENEEWTCFEQSASLDIKSFFGFESTVEKIAMKQYASSIKK</sequence>
<protein>
    <submittedName>
        <fullName evidence="3">SEC14-like protein 1</fullName>
    </submittedName>
</protein>
<gene>
    <name evidence="3" type="ORF">D4764_06G0012990</name>
</gene>
<reference evidence="3 4" key="1">
    <citation type="submission" date="2019-04" db="EMBL/GenBank/DDBJ databases">
        <title>Chromosome genome assembly for Takifugu flavidus.</title>
        <authorList>
            <person name="Xiao S."/>
        </authorList>
    </citation>
    <scope>NUCLEOTIDE SEQUENCE [LARGE SCALE GENOMIC DNA]</scope>
    <source>
        <strain evidence="3">HTHZ2018</strain>
        <tissue evidence="3">Muscle</tissue>
    </source>
</reference>
<organism evidence="3 4">
    <name type="scientific">Takifugu flavidus</name>
    <name type="common">sansaifugu</name>
    <dbReference type="NCBI Taxonomy" id="433684"/>
    <lineage>
        <taxon>Eukaryota</taxon>
        <taxon>Metazoa</taxon>
        <taxon>Chordata</taxon>
        <taxon>Craniata</taxon>
        <taxon>Vertebrata</taxon>
        <taxon>Euteleostomi</taxon>
        <taxon>Actinopterygii</taxon>
        <taxon>Neopterygii</taxon>
        <taxon>Teleostei</taxon>
        <taxon>Neoteleostei</taxon>
        <taxon>Acanthomorphata</taxon>
        <taxon>Eupercaria</taxon>
        <taxon>Tetraodontiformes</taxon>
        <taxon>Tetradontoidea</taxon>
        <taxon>Tetraodontidae</taxon>
        <taxon>Takifugu</taxon>
    </lineage>
</organism>
<accession>A0A5C6MYL0</accession>
<dbReference type="InterPro" id="IPR037365">
    <property type="entry name" value="Slowmo/Ups"/>
</dbReference>
<evidence type="ECO:0000313" key="4">
    <source>
        <dbReference type="Proteomes" id="UP000324091"/>
    </source>
</evidence>
<feature type="region of interest" description="Disordered" evidence="1">
    <location>
        <begin position="129"/>
        <end position="161"/>
    </location>
</feature>
<dbReference type="Pfam" id="PF04707">
    <property type="entry name" value="PRELI"/>
    <property type="match status" value="1"/>
</dbReference>
<evidence type="ECO:0000256" key="1">
    <source>
        <dbReference type="SAM" id="MobiDB-lite"/>
    </source>
</evidence>
<feature type="domain" description="PRELI/MSF1" evidence="2">
    <location>
        <begin position="284"/>
        <end position="441"/>
    </location>
</feature>
<dbReference type="GO" id="GO:0005758">
    <property type="term" value="C:mitochondrial intermembrane space"/>
    <property type="evidence" value="ECO:0007669"/>
    <property type="project" value="InterPro"/>
</dbReference>
<proteinExistence type="predicted"/>
<dbReference type="InterPro" id="IPR006797">
    <property type="entry name" value="PRELI/MSF1_dom"/>
</dbReference>
<evidence type="ECO:0000259" key="2">
    <source>
        <dbReference type="PROSITE" id="PS50904"/>
    </source>
</evidence>
<dbReference type="AlphaFoldDB" id="A0A5C6MYL0"/>